<dbReference type="Proteomes" id="UP000886043">
    <property type="component" value="Unassembled WGS sequence"/>
</dbReference>
<dbReference type="GO" id="GO:0032259">
    <property type="term" value="P:methylation"/>
    <property type="evidence" value="ECO:0007669"/>
    <property type="project" value="UniProtKB-KW"/>
</dbReference>
<dbReference type="SUPFAM" id="SSF53335">
    <property type="entry name" value="S-adenosyl-L-methionine-dependent methyltransferases"/>
    <property type="match status" value="1"/>
</dbReference>
<keyword evidence="1" id="KW-0808">Transferase</keyword>
<gene>
    <name evidence="1" type="ORF">ENJ40_02515</name>
</gene>
<dbReference type="PANTHER" id="PTHR43591:SF110">
    <property type="entry name" value="RHODANESE DOMAIN-CONTAINING PROTEIN"/>
    <property type="match status" value="1"/>
</dbReference>
<dbReference type="CDD" id="cd02440">
    <property type="entry name" value="AdoMet_MTases"/>
    <property type="match status" value="1"/>
</dbReference>
<dbReference type="AlphaFoldDB" id="A0A7C3GQI1"/>
<dbReference type="InterPro" id="IPR029063">
    <property type="entry name" value="SAM-dependent_MTases_sf"/>
</dbReference>
<evidence type="ECO:0000313" key="1">
    <source>
        <dbReference type="EMBL" id="HFC97320.1"/>
    </source>
</evidence>
<comment type="caution">
    <text evidence="1">The sequence shown here is derived from an EMBL/GenBank/DDBJ whole genome shotgun (WGS) entry which is preliminary data.</text>
</comment>
<reference evidence="1" key="1">
    <citation type="journal article" date="2020" name="mSystems">
        <title>Genome- and Community-Level Interaction Insights into Carbon Utilization and Element Cycling Functions of Hydrothermarchaeota in Hydrothermal Sediment.</title>
        <authorList>
            <person name="Zhou Z."/>
            <person name="Liu Y."/>
            <person name="Xu W."/>
            <person name="Pan J."/>
            <person name="Luo Z.H."/>
            <person name="Li M."/>
        </authorList>
    </citation>
    <scope>NUCLEOTIDE SEQUENCE [LARGE SCALE GENOMIC DNA]</scope>
    <source>
        <strain evidence="1">HyVt-483</strain>
    </source>
</reference>
<dbReference type="Pfam" id="PF13489">
    <property type="entry name" value="Methyltransf_23"/>
    <property type="match status" value="1"/>
</dbReference>
<dbReference type="Gene3D" id="3.40.50.150">
    <property type="entry name" value="Vaccinia Virus protein VP39"/>
    <property type="match status" value="1"/>
</dbReference>
<protein>
    <submittedName>
        <fullName evidence="1">Methyltransferase domain-containing protein</fullName>
    </submittedName>
</protein>
<sequence>MGEGRRSDRGDLGRALSLLRPEGSLVVVERLALLKRRFCRALPSYEEEARVQRLLSERLLSAILSEGRAFPRVLELGCGTGLFTRRAKEALLTELYVACDLLFECGKWVSPLGVRFLCADAERPPFGEGTFDLVVGSAVAQWFRAPKEALFHLSALLKPKGLLALSTFGPETMRELPRREIPAGLLSLEAWLKLSPPGLSVIRAEKHLERIPFPDGLSVLRHLKKTGAAGYLRGSGVSCLKAWLRENPGPLELTFEMGVILWRKEG</sequence>
<accession>A0A7C3GQI1</accession>
<proteinExistence type="predicted"/>
<keyword evidence="1" id="KW-0489">Methyltransferase</keyword>
<dbReference type="EMBL" id="DRMH01000023">
    <property type="protein sequence ID" value="HFC97320.1"/>
    <property type="molecule type" value="Genomic_DNA"/>
</dbReference>
<dbReference type="GO" id="GO:0008168">
    <property type="term" value="F:methyltransferase activity"/>
    <property type="evidence" value="ECO:0007669"/>
    <property type="project" value="UniProtKB-KW"/>
</dbReference>
<name>A0A7C3GQI1_9BACT</name>
<organism evidence="1">
    <name type="scientific">Thermosulfurimonas dismutans</name>
    <dbReference type="NCBI Taxonomy" id="999894"/>
    <lineage>
        <taxon>Bacteria</taxon>
        <taxon>Pseudomonadati</taxon>
        <taxon>Thermodesulfobacteriota</taxon>
        <taxon>Thermodesulfobacteria</taxon>
        <taxon>Thermodesulfobacteriales</taxon>
        <taxon>Thermodesulfobacteriaceae</taxon>
        <taxon>Thermosulfurimonas</taxon>
    </lineage>
</organism>
<dbReference type="PANTHER" id="PTHR43591">
    <property type="entry name" value="METHYLTRANSFERASE"/>
    <property type="match status" value="1"/>
</dbReference>